<evidence type="ECO:0000313" key="1">
    <source>
        <dbReference type="EMBL" id="ASR89689.1"/>
    </source>
</evidence>
<gene>
    <name evidence="1" type="ORF">AFA_09665</name>
</gene>
<accession>A0AB33D2B2</accession>
<sequence>MNSFDTSLPFDSSLYDPVFGEPSLDTFSACLNARGVYESQRFALRLSPVVHELVNSIAEKSEAGDAAFTSEELQAYSTYLHETVHWWQHKGATSGFIRSVLYPIQTHSNLSHLGQIVTALGPQKPIQVLALKGELGLLPSGSTEAGYAANTVTNNFMDTEFYLALTLKPTLDVEIYQNPYFEAAGHSFLITYSLVLGAIREVIDKDGSLFPDPKILADNLTELAQRRVRGYYYGSEITRAPVGLIHLYEGQARFIQLQFLALSCDGLSIAEARSRGMLDGVYGDAFREFLKISESPEPENLIDPFIALFLFICDMSINPTVGFPAPIENYEDFFLDADPGIRFAILCKAVATDAPELRAFVTNYSLEEYRVLAQRLGEVTGLGNHLTDLTRLKEHASAHHDAASLLDEHRSFKFVPNNIALRVLIGEFLTFVSDRVETPEFFCWTGYWLTRGGGERQRELWLKHLSLFSDKADDGALFVRRLSGRDEGDVLEVFNQFFAAIILYDLSKQWVLNLGPFQLDYSWLTSTDSPDFLERVKGVFRKNYGVELDEFVLLDQPPLP</sequence>
<dbReference type="AlphaFoldDB" id="A0AB33D2B2"/>
<dbReference type="Proteomes" id="UP000214561">
    <property type="component" value="Chromosome"/>
</dbReference>
<evidence type="ECO:0000313" key="2">
    <source>
        <dbReference type="Proteomes" id="UP000214561"/>
    </source>
</evidence>
<proteinExistence type="predicted"/>
<protein>
    <submittedName>
        <fullName evidence="1">Uncharacterized protein</fullName>
    </submittedName>
</protein>
<dbReference type="EMBL" id="CP021641">
    <property type="protein sequence ID" value="ASR89689.1"/>
    <property type="molecule type" value="Genomic_DNA"/>
</dbReference>
<name>A0AB33D2B2_ALCFA</name>
<reference evidence="1 2" key="1">
    <citation type="submission" date="2017-05" db="EMBL/GenBank/DDBJ databases">
        <authorList>
            <person name="Qiu J.G."/>
            <person name="He J."/>
        </authorList>
    </citation>
    <scope>NUCLEOTIDE SEQUENCE [LARGE SCALE GENOMIC DNA]</scope>
    <source>
        <strain evidence="1 2">JQ135</strain>
    </source>
</reference>
<dbReference type="KEGG" id="afq:AFA_09665"/>
<organism evidence="1 2">
    <name type="scientific">Alcaligenes faecalis</name>
    <dbReference type="NCBI Taxonomy" id="511"/>
    <lineage>
        <taxon>Bacteria</taxon>
        <taxon>Pseudomonadati</taxon>
        <taxon>Pseudomonadota</taxon>
        <taxon>Betaproteobacteria</taxon>
        <taxon>Burkholderiales</taxon>
        <taxon>Alcaligenaceae</taxon>
        <taxon>Alcaligenes</taxon>
    </lineage>
</organism>